<dbReference type="InterPro" id="IPR036390">
    <property type="entry name" value="WH_DNA-bd_sf"/>
</dbReference>
<keyword evidence="2" id="KW-0238">DNA-binding</keyword>
<dbReference type="EMBL" id="CP019155">
    <property type="protein sequence ID" value="AUG48992.1"/>
    <property type="molecule type" value="Genomic_DNA"/>
</dbReference>
<evidence type="ECO:0000313" key="5">
    <source>
        <dbReference type="EMBL" id="AUG48992.1"/>
    </source>
</evidence>
<keyword evidence="3" id="KW-0804">Transcription</keyword>
<dbReference type="InterPro" id="IPR002577">
    <property type="entry name" value="HTH_HxlR"/>
</dbReference>
<reference evidence="5 6" key="1">
    <citation type="submission" date="2017-01" db="EMBL/GenBank/DDBJ databases">
        <title>A Red Light-Sensitive Sensory Rhodopsin I From Haloarcula taiwanensis, A New Haloarchaeon Isolated From Taiwan.</title>
        <authorList>
            <person name="Yang C.-S."/>
            <person name="Han Y.-A."/>
            <person name="Chen P.-C."/>
            <person name="Ng W.V."/>
            <person name="Chen T.-W."/>
        </authorList>
    </citation>
    <scope>NUCLEOTIDE SEQUENCE [LARGE SCALE GENOMIC DNA]</scope>
    <source>
        <strain evidence="5 6">Taiwanensis</strain>
    </source>
</reference>
<dbReference type="InterPro" id="IPR036388">
    <property type="entry name" value="WH-like_DNA-bd_sf"/>
</dbReference>
<protein>
    <recommendedName>
        <fullName evidence="4">HTH hxlR-type domain-containing protein</fullName>
    </recommendedName>
</protein>
<dbReference type="CDD" id="cd00090">
    <property type="entry name" value="HTH_ARSR"/>
    <property type="match status" value="1"/>
</dbReference>
<dbReference type="Proteomes" id="UP000242917">
    <property type="component" value="Chromosome II"/>
</dbReference>
<dbReference type="AlphaFoldDB" id="A0A2H5A2M0"/>
<name>A0A2H5A2M0_9EURY</name>
<dbReference type="PROSITE" id="PS51118">
    <property type="entry name" value="HTH_HXLR"/>
    <property type="match status" value="1"/>
</dbReference>
<accession>A0A2H5A2M0</accession>
<dbReference type="PANTHER" id="PTHR33204">
    <property type="entry name" value="TRANSCRIPTIONAL REGULATOR, MARR FAMILY"/>
    <property type="match status" value="1"/>
</dbReference>
<evidence type="ECO:0000313" key="6">
    <source>
        <dbReference type="Proteomes" id="UP000242917"/>
    </source>
</evidence>
<dbReference type="GO" id="GO:0003677">
    <property type="term" value="F:DNA binding"/>
    <property type="evidence" value="ECO:0007669"/>
    <property type="project" value="UniProtKB-KW"/>
</dbReference>
<evidence type="ECO:0000259" key="4">
    <source>
        <dbReference type="PROSITE" id="PS51118"/>
    </source>
</evidence>
<evidence type="ECO:0000256" key="1">
    <source>
        <dbReference type="ARBA" id="ARBA00023015"/>
    </source>
</evidence>
<evidence type="ECO:0000256" key="2">
    <source>
        <dbReference type="ARBA" id="ARBA00023125"/>
    </source>
</evidence>
<dbReference type="Pfam" id="PF01638">
    <property type="entry name" value="HxlR"/>
    <property type="match status" value="1"/>
</dbReference>
<gene>
    <name evidence="5" type="ORF">BVU17_15465</name>
</gene>
<keyword evidence="1" id="KW-0805">Transcription regulation</keyword>
<evidence type="ECO:0000256" key="3">
    <source>
        <dbReference type="ARBA" id="ARBA00023163"/>
    </source>
</evidence>
<dbReference type="PANTHER" id="PTHR33204:SF18">
    <property type="entry name" value="TRANSCRIPTIONAL REGULATORY PROTEIN"/>
    <property type="match status" value="1"/>
</dbReference>
<sequence>MGKAHTLAVLSAFAFAEEPLRFSDLETNLDVAPNTLSTRLKELNEAGLLDREAYNEVPPRVEYTPTEKAESLFPVFAHLHHWAIEYEL</sequence>
<dbReference type="SUPFAM" id="SSF46785">
    <property type="entry name" value="Winged helix' DNA-binding domain"/>
    <property type="match status" value="1"/>
</dbReference>
<organism evidence="5 6">
    <name type="scientific">Haloarcula taiwanensis</name>
    <dbReference type="NCBI Taxonomy" id="1932004"/>
    <lineage>
        <taxon>Archaea</taxon>
        <taxon>Methanobacteriati</taxon>
        <taxon>Methanobacteriota</taxon>
        <taxon>Stenosarchaea group</taxon>
        <taxon>Halobacteria</taxon>
        <taxon>Halobacteriales</taxon>
        <taxon>Haloarculaceae</taxon>
        <taxon>Haloarcula</taxon>
    </lineage>
</organism>
<proteinExistence type="predicted"/>
<dbReference type="KEGG" id="hta:BVU17_15465"/>
<keyword evidence="6" id="KW-1185">Reference proteome</keyword>
<dbReference type="Gene3D" id="1.10.10.10">
    <property type="entry name" value="Winged helix-like DNA-binding domain superfamily/Winged helix DNA-binding domain"/>
    <property type="match status" value="1"/>
</dbReference>
<feature type="domain" description="HTH hxlR-type" evidence="4">
    <location>
        <begin position="1"/>
        <end position="88"/>
    </location>
</feature>
<dbReference type="InterPro" id="IPR011991">
    <property type="entry name" value="ArsR-like_HTH"/>
</dbReference>